<evidence type="ECO:0000259" key="6">
    <source>
        <dbReference type="Pfam" id="PF22029"/>
    </source>
</evidence>
<evidence type="ECO:0000256" key="3">
    <source>
        <dbReference type="ARBA" id="ARBA00023082"/>
    </source>
</evidence>
<dbReference type="eggNOG" id="COG1595">
    <property type="taxonomic scope" value="Bacteria"/>
</dbReference>
<dbReference type="GO" id="GO:0003677">
    <property type="term" value="F:DNA binding"/>
    <property type="evidence" value="ECO:0007669"/>
    <property type="project" value="InterPro"/>
</dbReference>
<dbReference type="AlphaFoldDB" id="K9H4W7"/>
<dbReference type="CDD" id="cd06171">
    <property type="entry name" value="Sigma70_r4"/>
    <property type="match status" value="1"/>
</dbReference>
<dbReference type="InterPro" id="IPR014284">
    <property type="entry name" value="RNA_pol_sigma-70_dom"/>
</dbReference>
<keyword evidence="4" id="KW-0804">Transcription</keyword>
<evidence type="ECO:0000256" key="4">
    <source>
        <dbReference type="ARBA" id="ARBA00023163"/>
    </source>
</evidence>
<dbReference type="Pfam" id="PF22029">
    <property type="entry name" value="PhyR_sigma2"/>
    <property type="match status" value="1"/>
</dbReference>
<dbReference type="InterPro" id="IPR036388">
    <property type="entry name" value="WH-like_DNA-bd_sf"/>
</dbReference>
<sequence length="155" mass="17433">MLDELPRLRRYARMLVRDSARADDLVQECLVRAIAALKSFQPGTNMRAWLFTILRNTLYNETKKARRSVEQTEEPVSAISGGQEEALAMRDVQRAFDHLPPIQKEVVLLVAVEGMEYEDAAAVLGVPVGTVKSRLSRARQDIRAFLESHRKAGGK</sequence>
<dbReference type="InterPro" id="IPR013324">
    <property type="entry name" value="RNA_pol_sigma_r3/r4-like"/>
</dbReference>
<feature type="domain" description="PhyR sigma2" evidence="6">
    <location>
        <begin position="3"/>
        <end position="54"/>
    </location>
</feature>
<gene>
    <name evidence="7" type="ORF">C882_2681</name>
</gene>
<dbReference type="NCBIfam" id="TIGR02937">
    <property type="entry name" value="sigma70-ECF"/>
    <property type="match status" value="1"/>
</dbReference>
<evidence type="ECO:0000259" key="5">
    <source>
        <dbReference type="Pfam" id="PF08281"/>
    </source>
</evidence>
<dbReference type="InterPro" id="IPR013249">
    <property type="entry name" value="RNA_pol_sigma70_r4_t2"/>
</dbReference>
<dbReference type="InterPro" id="IPR039425">
    <property type="entry name" value="RNA_pol_sigma-70-like"/>
</dbReference>
<dbReference type="PANTHER" id="PTHR43133">
    <property type="entry name" value="RNA POLYMERASE ECF-TYPE SIGMA FACTO"/>
    <property type="match status" value="1"/>
</dbReference>
<dbReference type="STRING" id="1238182.C882_2681"/>
<dbReference type="Pfam" id="PF08281">
    <property type="entry name" value="Sigma70_r4_2"/>
    <property type="match status" value="1"/>
</dbReference>
<dbReference type="GO" id="GO:0016987">
    <property type="term" value="F:sigma factor activity"/>
    <property type="evidence" value="ECO:0007669"/>
    <property type="project" value="UniProtKB-KW"/>
</dbReference>
<dbReference type="SUPFAM" id="SSF88659">
    <property type="entry name" value="Sigma3 and sigma4 domains of RNA polymerase sigma factors"/>
    <property type="match status" value="1"/>
</dbReference>
<reference evidence="7 8" key="1">
    <citation type="journal article" date="2013" name="Genome Announc.">
        <title>Draft Genome Sequence of an Alphaproteobacterium, Caenispirillum salinarum AK4(T), Isolated from a Solar Saltern.</title>
        <authorList>
            <person name="Khatri I."/>
            <person name="Singh A."/>
            <person name="Korpole S."/>
            <person name="Pinnaka A.K."/>
            <person name="Subramanian S."/>
        </authorList>
    </citation>
    <scope>NUCLEOTIDE SEQUENCE [LARGE SCALE GENOMIC DNA]</scope>
    <source>
        <strain evidence="7 8">AK4</strain>
    </source>
</reference>
<proteinExistence type="inferred from homology"/>
<dbReference type="OrthoDB" id="9803470at2"/>
<feature type="domain" description="RNA polymerase sigma factor 70 region 4 type 2" evidence="5">
    <location>
        <begin position="90"/>
        <end position="141"/>
    </location>
</feature>
<dbReference type="GO" id="GO:0006352">
    <property type="term" value="P:DNA-templated transcription initiation"/>
    <property type="evidence" value="ECO:0007669"/>
    <property type="project" value="InterPro"/>
</dbReference>
<dbReference type="Proteomes" id="UP000009881">
    <property type="component" value="Unassembled WGS sequence"/>
</dbReference>
<dbReference type="InterPro" id="IPR013325">
    <property type="entry name" value="RNA_pol_sigma_r2"/>
</dbReference>
<keyword evidence="2" id="KW-0805">Transcription regulation</keyword>
<accession>K9H4W7</accession>
<evidence type="ECO:0000313" key="8">
    <source>
        <dbReference type="Proteomes" id="UP000009881"/>
    </source>
</evidence>
<organism evidence="7 8">
    <name type="scientific">Caenispirillum salinarum AK4</name>
    <dbReference type="NCBI Taxonomy" id="1238182"/>
    <lineage>
        <taxon>Bacteria</taxon>
        <taxon>Pseudomonadati</taxon>
        <taxon>Pseudomonadota</taxon>
        <taxon>Alphaproteobacteria</taxon>
        <taxon>Rhodospirillales</taxon>
        <taxon>Novispirillaceae</taxon>
        <taxon>Caenispirillum</taxon>
    </lineage>
</organism>
<comment type="caution">
    <text evidence="7">The sequence shown here is derived from an EMBL/GenBank/DDBJ whole genome shotgun (WGS) entry which is preliminary data.</text>
</comment>
<name>K9H4W7_9PROT</name>
<keyword evidence="8" id="KW-1185">Reference proteome</keyword>
<comment type="similarity">
    <text evidence="1">Belongs to the sigma-70 factor family. ECF subfamily.</text>
</comment>
<evidence type="ECO:0000256" key="1">
    <source>
        <dbReference type="ARBA" id="ARBA00010641"/>
    </source>
</evidence>
<dbReference type="SUPFAM" id="SSF88946">
    <property type="entry name" value="Sigma2 domain of RNA polymerase sigma factors"/>
    <property type="match status" value="1"/>
</dbReference>
<protein>
    <submittedName>
        <fullName evidence="7">RNA polymerase sigma-E factor</fullName>
    </submittedName>
</protein>
<dbReference type="PANTHER" id="PTHR43133:SF25">
    <property type="entry name" value="RNA POLYMERASE SIGMA FACTOR RFAY-RELATED"/>
    <property type="match status" value="1"/>
</dbReference>
<dbReference type="InterPro" id="IPR053866">
    <property type="entry name" value="PhyR_sigma2"/>
</dbReference>
<evidence type="ECO:0000256" key="2">
    <source>
        <dbReference type="ARBA" id="ARBA00023015"/>
    </source>
</evidence>
<dbReference type="Gene3D" id="1.10.10.10">
    <property type="entry name" value="Winged helix-like DNA-binding domain superfamily/Winged helix DNA-binding domain"/>
    <property type="match status" value="1"/>
</dbReference>
<evidence type="ECO:0000313" key="7">
    <source>
        <dbReference type="EMBL" id="EKV32602.1"/>
    </source>
</evidence>
<dbReference type="RefSeq" id="WP_009539090.1">
    <property type="nucleotide sequence ID" value="NZ_ANHY01000003.1"/>
</dbReference>
<dbReference type="Gene3D" id="1.10.1740.10">
    <property type="match status" value="1"/>
</dbReference>
<keyword evidence="3" id="KW-0731">Sigma factor</keyword>
<dbReference type="EMBL" id="ANHY01000003">
    <property type="protein sequence ID" value="EKV32602.1"/>
    <property type="molecule type" value="Genomic_DNA"/>
</dbReference>